<feature type="binding site" evidence="5">
    <location>
        <position position="124"/>
    </location>
    <ligand>
        <name>isopentenyl diphosphate</name>
        <dbReference type="ChEBI" id="CHEBI:128769"/>
    </ligand>
</feature>
<comment type="function">
    <text evidence="5">Catalyzes the conversion of 1-hydroxy-2-methyl-2-(E)-butenyl 4-diphosphate (HMBPP) into a mixture of isopentenyl diphosphate (IPP) and dimethylallyl diphosphate (DMAPP). Acts in the terminal step of the DOXP/MEP pathway for isoprenoid precursor biosynthesis.</text>
</comment>
<keyword evidence="7" id="KW-1185">Reference proteome</keyword>
<dbReference type="GO" id="GO:0050992">
    <property type="term" value="P:dimethylallyl diphosphate biosynthetic process"/>
    <property type="evidence" value="ECO:0007669"/>
    <property type="project" value="UniProtKB-UniRule"/>
</dbReference>
<feature type="binding site" evidence="5">
    <location>
        <position position="124"/>
    </location>
    <ligand>
        <name>(2E)-4-hydroxy-3-methylbut-2-enyl diphosphate</name>
        <dbReference type="ChEBI" id="CHEBI:128753"/>
    </ligand>
</feature>
<feature type="binding site" evidence="5">
    <location>
        <position position="39"/>
    </location>
    <ligand>
        <name>(2E)-4-hydroxy-3-methylbut-2-enyl diphosphate</name>
        <dbReference type="ChEBI" id="CHEBI:128753"/>
    </ligand>
</feature>
<comment type="catalytic activity">
    <reaction evidence="5">
        <text>dimethylallyl diphosphate + 2 oxidized [2Fe-2S]-[ferredoxin] + H2O = (2E)-4-hydroxy-3-methylbut-2-enyl diphosphate + 2 reduced [2Fe-2S]-[ferredoxin] + 2 H(+)</text>
        <dbReference type="Rhea" id="RHEA:24825"/>
        <dbReference type="Rhea" id="RHEA-COMP:10000"/>
        <dbReference type="Rhea" id="RHEA-COMP:10001"/>
        <dbReference type="ChEBI" id="CHEBI:15377"/>
        <dbReference type="ChEBI" id="CHEBI:15378"/>
        <dbReference type="ChEBI" id="CHEBI:33737"/>
        <dbReference type="ChEBI" id="CHEBI:33738"/>
        <dbReference type="ChEBI" id="CHEBI:57623"/>
        <dbReference type="ChEBI" id="CHEBI:128753"/>
        <dbReference type="EC" id="1.17.7.4"/>
    </reaction>
</comment>
<feature type="binding site" evidence="5">
    <location>
        <position position="226"/>
    </location>
    <ligand>
        <name>isopentenyl diphosphate</name>
        <dbReference type="ChEBI" id="CHEBI:128769"/>
    </ligand>
</feature>
<dbReference type="RefSeq" id="WP_005600674.1">
    <property type="nucleotide sequence ID" value="NZ_GG663519.1"/>
</dbReference>
<dbReference type="GO" id="GO:0016114">
    <property type="term" value="P:terpenoid biosynthetic process"/>
    <property type="evidence" value="ECO:0007669"/>
    <property type="project" value="UniProtKB-UniRule"/>
</dbReference>
<evidence type="ECO:0000256" key="5">
    <source>
        <dbReference type="HAMAP-Rule" id="MF_00191"/>
    </source>
</evidence>
<dbReference type="Proteomes" id="UP000006238">
    <property type="component" value="Unassembled WGS sequence"/>
</dbReference>
<feature type="binding site" evidence="5">
    <location>
        <position position="167"/>
    </location>
    <ligand>
        <name>(2E)-4-hydroxy-3-methylbut-2-enyl diphosphate</name>
        <dbReference type="ChEBI" id="CHEBI:128753"/>
    </ligand>
</feature>
<keyword evidence="3 5" id="KW-0408">Iron</keyword>
<name>D4RWQ6_9FIRM</name>
<dbReference type="Gene3D" id="3.40.50.11270">
    <property type="match status" value="1"/>
</dbReference>
<dbReference type="UniPathway" id="UPA00056">
    <property type="reaction ID" value="UER00097"/>
</dbReference>
<evidence type="ECO:0000256" key="1">
    <source>
        <dbReference type="ARBA" id="ARBA00022485"/>
    </source>
</evidence>
<dbReference type="PANTHER" id="PTHR30426">
    <property type="entry name" value="4-HYDROXY-3-METHYLBUT-2-ENYL DIPHOSPHATE REDUCTASE"/>
    <property type="match status" value="1"/>
</dbReference>
<comment type="cofactor">
    <cofactor evidence="5">
        <name>[4Fe-4S] cluster</name>
        <dbReference type="ChEBI" id="CHEBI:49883"/>
    </cofactor>
    <text evidence="5">Binds 1 [4Fe-4S] cluster per subunit.</text>
</comment>
<feature type="binding site" evidence="5">
    <location>
        <position position="124"/>
    </location>
    <ligand>
        <name>dimethylallyl diphosphate</name>
        <dbReference type="ChEBI" id="CHEBI:57623"/>
    </ligand>
</feature>
<feature type="binding site" evidence="5">
    <location>
        <position position="196"/>
    </location>
    <ligand>
        <name>[4Fe-4S] cluster</name>
        <dbReference type="ChEBI" id="CHEBI:49883"/>
    </ligand>
</feature>
<feature type="binding site" evidence="5">
    <location>
        <position position="224"/>
    </location>
    <ligand>
        <name>(2E)-4-hydroxy-3-methylbut-2-enyl diphosphate</name>
        <dbReference type="ChEBI" id="CHEBI:128753"/>
    </ligand>
</feature>
<dbReference type="InterPro" id="IPR003451">
    <property type="entry name" value="LytB/IspH"/>
</dbReference>
<feature type="binding site" evidence="5">
    <location>
        <position position="226"/>
    </location>
    <ligand>
        <name>dimethylallyl diphosphate</name>
        <dbReference type="ChEBI" id="CHEBI:57623"/>
    </ligand>
</feature>
<evidence type="ECO:0000256" key="2">
    <source>
        <dbReference type="ARBA" id="ARBA00022723"/>
    </source>
</evidence>
<dbReference type="Gene3D" id="3.40.1010.20">
    <property type="entry name" value="4-hydroxy-3-methylbut-2-enyl diphosphate reductase, catalytic domain"/>
    <property type="match status" value="2"/>
</dbReference>
<feature type="binding site" evidence="5">
    <location>
        <position position="268"/>
    </location>
    <ligand>
        <name>isopentenyl diphosphate</name>
        <dbReference type="ChEBI" id="CHEBI:128769"/>
    </ligand>
</feature>
<feature type="binding site" evidence="5">
    <location>
        <position position="225"/>
    </location>
    <ligand>
        <name>isopentenyl diphosphate</name>
        <dbReference type="ChEBI" id="CHEBI:128769"/>
    </ligand>
</feature>
<comment type="caution">
    <text evidence="6">The sequence shown here is derived from an EMBL/GenBank/DDBJ whole genome shotgun (WGS) entry which is preliminary data.</text>
</comment>
<feature type="binding site" evidence="5">
    <location>
        <position position="39"/>
    </location>
    <ligand>
        <name>dimethylallyl diphosphate</name>
        <dbReference type="ChEBI" id="CHEBI:57623"/>
    </ligand>
</feature>
<feature type="binding site" evidence="5">
    <location>
        <position position="74"/>
    </location>
    <ligand>
        <name>isopentenyl diphosphate</name>
        <dbReference type="ChEBI" id="CHEBI:128769"/>
    </ligand>
</feature>
<evidence type="ECO:0000313" key="7">
    <source>
        <dbReference type="Proteomes" id="UP000006238"/>
    </source>
</evidence>
<dbReference type="EMBL" id="ABWN01000017">
    <property type="protein sequence ID" value="EFF69580.1"/>
    <property type="molecule type" value="Genomic_DNA"/>
</dbReference>
<feature type="binding site" evidence="5">
    <location>
        <position position="224"/>
    </location>
    <ligand>
        <name>isopentenyl diphosphate</name>
        <dbReference type="ChEBI" id="CHEBI:128769"/>
    </ligand>
</feature>
<dbReference type="STRING" id="45851.BHV86_06250"/>
<feature type="active site" description="Proton donor" evidence="5">
    <location>
        <position position="126"/>
    </location>
</feature>
<keyword evidence="1 5" id="KW-0004">4Fe-4S</keyword>
<feature type="binding site" evidence="5">
    <location>
        <position position="225"/>
    </location>
    <ligand>
        <name>dimethylallyl diphosphate</name>
        <dbReference type="ChEBI" id="CHEBI:57623"/>
    </ligand>
</feature>
<feature type="binding site" evidence="5">
    <location>
        <position position="226"/>
    </location>
    <ligand>
        <name>(2E)-4-hydroxy-3-methylbut-2-enyl diphosphate</name>
        <dbReference type="ChEBI" id="CHEBI:128753"/>
    </ligand>
</feature>
<feature type="binding site" evidence="5">
    <location>
        <position position="224"/>
    </location>
    <ligand>
        <name>dimethylallyl diphosphate</name>
        <dbReference type="ChEBI" id="CHEBI:57623"/>
    </ligand>
</feature>
<dbReference type="UniPathway" id="UPA00059">
    <property type="reaction ID" value="UER00105"/>
</dbReference>
<keyword evidence="2 5" id="KW-0479">Metal-binding</keyword>
<dbReference type="AlphaFoldDB" id="D4RWQ6"/>
<dbReference type="eggNOG" id="COG0761">
    <property type="taxonomic scope" value="Bacteria"/>
</dbReference>
<feature type="binding site" evidence="5">
    <location>
        <position position="74"/>
    </location>
    <ligand>
        <name>(2E)-4-hydroxy-3-methylbut-2-enyl diphosphate</name>
        <dbReference type="ChEBI" id="CHEBI:128753"/>
    </ligand>
</feature>
<dbReference type="PANTHER" id="PTHR30426:SF0">
    <property type="entry name" value="4-HYDROXY-3-METHYLBUT-2-ENYL DIPHOSPHATE REDUCTASE"/>
    <property type="match status" value="1"/>
</dbReference>
<dbReference type="GO" id="GO:0046872">
    <property type="term" value="F:metal ion binding"/>
    <property type="evidence" value="ECO:0007669"/>
    <property type="project" value="UniProtKB-KW"/>
</dbReference>
<feature type="binding site" evidence="5">
    <location>
        <position position="96"/>
    </location>
    <ligand>
        <name>[4Fe-4S] cluster</name>
        <dbReference type="ChEBI" id="CHEBI:49883"/>
    </ligand>
</feature>
<dbReference type="HOGENOM" id="CLU_027486_0_1_9"/>
<evidence type="ECO:0000256" key="4">
    <source>
        <dbReference type="ARBA" id="ARBA00023014"/>
    </source>
</evidence>
<reference evidence="6 7" key="1">
    <citation type="submission" date="2010-02" db="EMBL/GenBank/DDBJ databases">
        <authorList>
            <person name="Weinstock G."/>
            <person name="Sodergren E."/>
            <person name="Clifton S."/>
            <person name="Fulton L."/>
            <person name="Fulton B."/>
            <person name="Courtney L."/>
            <person name="Fronick C."/>
            <person name="Harrison M."/>
            <person name="Strong C."/>
            <person name="Farmer C."/>
            <person name="Delahaunty K."/>
            <person name="Markovic C."/>
            <person name="Hall O."/>
            <person name="Minx P."/>
            <person name="Tomlinson C."/>
            <person name="Mitreva M."/>
            <person name="Nelson J."/>
            <person name="Hou S."/>
            <person name="Wollam A."/>
            <person name="Pepin K.H."/>
            <person name="Johnson M."/>
            <person name="Bhonagiri V."/>
            <person name="Zhang X."/>
            <person name="Suruliraj S."/>
            <person name="Warren W."/>
            <person name="Chinwalla A."/>
            <person name="Mardis E.R."/>
            <person name="Wilson R.K."/>
        </authorList>
    </citation>
    <scope>NUCLEOTIDE SEQUENCE [LARGE SCALE GENOMIC DNA]</scope>
    <source>
        <strain evidence="6 7">DSM 2876</strain>
    </source>
</reference>
<protein>
    <recommendedName>
        <fullName evidence="5">4-hydroxy-3-methylbut-2-enyl diphosphate reductase</fullName>
        <shortName evidence="5">HMBPP reductase</shortName>
        <ecNumber evidence="5">1.17.7.4</ecNumber>
    </recommendedName>
</protein>
<accession>D4RWQ6</accession>
<dbReference type="EC" id="1.17.7.4" evidence="5"/>
<comment type="pathway">
    <text evidence="5">Isoprenoid biosynthesis; isopentenyl diphosphate biosynthesis via DXP pathway; isopentenyl diphosphate from 1-deoxy-D-xylulose 5-phosphate: step 6/6.</text>
</comment>
<feature type="binding site" evidence="5">
    <location>
        <position position="268"/>
    </location>
    <ligand>
        <name>dimethylallyl diphosphate</name>
        <dbReference type="ChEBI" id="CHEBI:57623"/>
    </ligand>
</feature>
<keyword evidence="5 6" id="KW-0560">Oxidoreductase</keyword>
<evidence type="ECO:0000256" key="3">
    <source>
        <dbReference type="ARBA" id="ARBA00023004"/>
    </source>
</evidence>
<dbReference type="GO" id="GO:0051745">
    <property type="term" value="F:4-hydroxy-3-methylbut-2-enyl diphosphate reductase activity"/>
    <property type="evidence" value="ECO:0007669"/>
    <property type="project" value="UniProtKB-UniRule"/>
</dbReference>
<feature type="binding site" evidence="5">
    <location>
        <position position="74"/>
    </location>
    <ligand>
        <name>dimethylallyl diphosphate</name>
        <dbReference type="ChEBI" id="CHEBI:57623"/>
    </ligand>
</feature>
<feature type="binding site" evidence="5">
    <location>
        <position position="268"/>
    </location>
    <ligand>
        <name>(2E)-4-hydroxy-3-methylbut-2-enyl diphosphate</name>
        <dbReference type="ChEBI" id="CHEBI:128753"/>
    </ligand>
</feature>
<organism evidence="6 7">
    <name type="scientific">Eshraghiella crossota DSM 2876</name>
    <dbReference type="NCBI Taxonomy" id="511680"/>
    <lineage>
        <taxon>Bacteria</taxon>
        <taxon>Bacillati</taxon>
        <taxon>Bacillota</taxon>
        <taxon>Clostridia</taxon>
        <taxon>Lachnospirales</taxon>
        <taxon>Lachnospiraceae</taxon>
        <taxon>Eshraghiella</taxon>
    </lineage>
</organism>
<keyword evidence="5" id="KW-0414">Isoprene biosynthesis</keyword>
<comment type="similarity">
    <text evidence="5">Belongs to the IspH family.</text>
</comment>
<feature type="binding site" evidence="5">
    <location>
        <position position="12"/>
    </location>
    <ligand>
        <name>[4Fe-4S] cluster</name>
        <dbReference type="ChEBI" id="CHEBI:49883"/>
    </ligand>
</feature>
<keyword evidence="4 5" id="KW-0411">Iron-sulfur</keyword>
<comment type="catalytic activity">
    <reaction evidence="5">
        <text>isopentenyl diphosphate + 2 oxidized [2Fe-2S]-[ferredoxin] + H2O = (2E)-4-hydroxy-3-methylbut-2-enyl diphosphate + 2 reduced [2Fe-2S]-[ferredoxin] + 2 H(+)</text>
        <dbReference type="Rhea" id="RHEA:24488"/>
        <dbReference type="Rhea" id="RHEA-COMP:10000"/>
        <dbReference type="Rhea" id="RHEA-COMP:10001"/>
        <dbReference type="ChEBI" id="CHEBI:15377"/>
        <dbReference type="ChEBI" id="CHEBI:15378"/>
        <dbReference type="ChEBI" id="CHEBI:33737"/>
        <dbReference type="ChEBI" id="CHEBI:33738"/>
        <dbReference type="ChEBI" id="CHEBI:128753"/>
        <dbReference type="ChEBI" id="CHEBI:128769"/>
        <dbReference type="EC" id="1.17.7.4"/>
    </reaction>
</comment>
<evidence type="ECO:0000313" key="6">
    <source>
        <dbReference type="EMBL" id="EFF69580.1"/>
    </source>
</evidence>
<dbReference type="Pfam" id="PF02401">
    <property type="entry name" value="LYTB"/>
    <property type="match status" value="1"/>
</dbReference>
<feature type="binding site" evidence="5">
    <location>
        <position position="39"/>
    </location>
    <ligand>
        <name>isopentenyl diphosphate</name>
        <dbReference type="ChEBI" id="CHEBI:128769"/>
    </ligand>
</feature>
<proteinExistence type="inferred from homology"/>
<dbReference type="CDD" id="cd13944">
    <property type="entry name" value="lytB_ispH"/>
    <property type="match status" value="1"/>
</dbReference>
<gene>
    <name evidence="5 6" type="primary">ispH</name>
    <name evidence="6" type="ORF">BUTYVIB_00093</name>
</gene>
<dbReference type="NCBIfam" id="TIGR00216">
    <property type="entry name" value="ispH_lytB"/>
    <property type="match status" value="1"/>
</dbReference>
<sequence length="283" mass="31271">MEVIVAKNSGFCFGVKRAVDMVYSQIGHGNIYTFGPVIHNEEVIKDLENNGVKVINSVEEAADVPKGTVIIRAHGVPEHIYREILSLGHKVVDATCPFVLKIHNIVKEAAAKGEFVVIIGDEKHPEVQGIMGAAAGQCAVIDTEEKAEKFIEDNKNKLKKICIVSQTTFNYNKFKYLVEIFQKNSYDSVGILNTICNATEVRQTEAGELASMVDAMIVIGGRTSSNTQKLYDICKKVCKHTFYIQNADDMDYDILRGMDRVGITAGASTPNIIIEEVLKRCQI</sequence>
<dbReference type="HAMAP" id="MF_00191">
    <property type="entry name" value="IspH"/>
    <property type="match status" value="1"/>
</dbReference>
<dbReference type="GO" id="GO:0019288">
    <property type="term" value="P:isopentenyl diphosphate biosynthetic process, methylerythritol 4-phosphate pathway"/>
    <property type="evidence" value="ECO:0007669"/>
    <property type="project" value="UniProtKB-UniRule"/>
</dbReference>
<comment type="pathway">
    <text evidence="5">Isoprenoid biosynthesis; dimethylallyl diphosphate biosynthesis; dimethylallyl diphosphate from (2E)-4-hydroxy-3-methylbutenyl diphosphate: step 1/1.</text>
</comment>
<dbReference type="GeneID" id="98918461"/>
<dbReference type="GO" id="GO:0051539">
    <property type="term" value="F:4 iron, 4 sulfur cluster binding"/>
    <property type="evidence" value="ECO:0007669"/>
    <property type="project" value="UniProtKB-UniRule"/>
</dbReference>
<feature type="binding site" evidence="5">
    <location>
        <position position="225"/>
    </location>
    <ligand>
        <name>(2E)-4-hydroxy-3-methylbut-2-enyl diphosphate</name>
        <dbReference type="ChEBI" id="CHEBI:128753"/>
    </ligand>
</feature>